<dbReference type="Proteomes" id="UP000218288">
    <property type="component" value="Chromosome"/>
</dbReference>
<evidence type="ECO:0000259" key="4">
    <source>
        <dbReference type="SMART" id="SM01008"/>
    </source>
</evidence>
<name>A0A160PB43_9HYPH</name>
<dbReference type="SUPFAM" id="SSF56003">
    <property type="entry name" value="Molybdenum cofactor-binding domain"/>
    <property type="match status" value="1"/>
</dbReference>
<dbReference type="RefSeq" id="WP_173807886.1">
    <property type="nucleotide sequence ID" value="NZ_AP014809.1"/>
</dbReference>
<dbReference type="PANTHER" id="PTHR11908">
    <property type="entry name" value="XANTHINE DEHYDROGENASE"/>
    <property type="match status" value="1"/>
</dbReference>
<feature type="region of interest" description="Disordered" evidence="3">
    <location>
        <begin position="1"/>
        <end position="26"/>
    </location>
</feature>
<feature type="domain" description="Aldehyde oxidase/xanthine dehydrogenase a/b hammerhead" evidence="4">
    <location>
        <begin position="43"/>
        <end position="156"/>
    </location>
</feature>
<protein>
    <submittedName>
        <fullName evidence="5">Aldehyde oxidase</fullName>
    </submittedName>
</protein>
<evidence type="ECO:0000256" key="2">
    <source>
        <dbReference type="ARBA" id="ARBA00023002"/>
    </source>
</evidence>
<dbReference type="InterPro" id="IPR016208">
    <property type="entry name" value="Ald_Oxase/xanthine_DH-like"/>
</dbReference>
<reference evidence="5 6" key="1">
    <citation type="journal article" date="2016" name="Genome Announc.">
        <title>Complete Genome Sequence of Methylobacterium populi P-1M, Isolated from Pink-Pigmented Household Biofilm.</title>
        <authorList>
            <person name="Morohoshi T."/>
            <person name="Ikeda T."/>
        </authorList>
    </citation>
    <scope>NUCLEOTIDE SEQUENCE [LARGE SCALE GENOMIC DNA]</scope>
    <source>
        <strain evidence="5 6">P-1M</strain>
    </source>
</reference>
<dbReference type="InterPro" id="IPR008274">
    <property type="entry name" value="AldOxase/xan_DH_MoCoBD1"/>
</dbReference>
<evidence type="ECO:0000256" key="1">
    <source>
        <dbReference type="ARBA" id="ARBA00022505"/>
    </source>
</evidence>
<dbReference type="PANTHER" id="PTHR11908:SF132">
    <property type="entry name" value="ALDEHYDE OXIDASE 1-RELATED"/>
    <property type="match status" value="1"/>
</dbReference>
<dbReference type="Pfam" id="PF20256">
    <property type="entry name" value="MoCoBD_2"/>
    <property type="match status" value="1"/>
</dbReference>
<evidence type="ECO:0000256" key="3">
    <source>
        <dbReference type="SAM" id="MobiDB-lite"/>
    </source>
</evidence>
<dbReference type="InterPro" id="IPR000674">
    <property type="entry name" value="Ald_Oxase/Xan_DH_a/b"/>
</dbReference>
<dbReference type="Gene3D" id="3.90.1170.50">
    <property type="entry name" value="Aldehyde oxidase/xanthine dehydrogenase, a/b hammerhead"/>
    <property type="match status" value="1"/>
</dbReference>
<evidence type="ECO:0000313" key="6">
    <source>
        <dbReference type="Proteomes" id="UP000218288"/>
    </source>
</evidence>
<accession>A0A160PB43</accession>
<proteinExistence type="predicted"/>
<dbReference type="SUPFAM" id="SSF54665">
    <property type="entry name" value="CO dehydrogenase molybdoprotein N-domain-like"/>
    <property type="match status" value="1"/>
</dbReference>
<keyword evidence="1" id="KW-0500">Molybdenum</keyword>
<keyword evidence="2" id="KW-0560">Oxidoreductase</keyword>
<dbReference type="GO" id="GO:0016491">
    <property type="term" value="F:oxidoreductase activity"/>
    <property type="evidence" value="ECO:0007669"/>
    <property type="project" value="UniProtKB-KW"/>
</dbReference>
<gene>
    <name evidence="5" type="ORF">MPPM_1404</name>
</gene>
<evidence type="ECO:0000313" key="5">
    <source>
        <dbReference type="EMBL" id="BAU90009.1"/>
    </source>
</evidence>
<sequence>MDQADTAMDVAKNGDVDGDPNDALERPVLGRPHVRIEGRAKVTGAALYASDRRKHGTAHAALVTSTVARGRIRGFDLAAAEAVPDLLGIFTHRDFAGAIAPVPHLMAGGYANSSHLPLGSDRVAYAGQIVALVVGRTQDSAARAAALVRVQYAPESAAATFDDPGAETVRLADLKAHHEDIATGDPDAAWGEAAARVAARYATPIQHHNPIELFTTCCAWEGDRLTVYEPSRYIGAVRHGLAAQLGLDPAQVRVVSGPIGGHFGSKFALAQYTAPVALAARKLGCPVSLVPTRRQCFTIANHRPETRHDIRLSADRDGRFTGLVHAADVVTSRFDPFAMEGADVTASLYACPAIRTRERAVRVDRNTPGPMRAPPEVPYLFALESAVDELAWQLELDPIELRRRNDTARDPVSGKPFSSRPLMACFDAGAAAFGWVRRSPRVGTMRVGSMQAGSWRVGLGCAASVRPVKIAAATMRLRLSADGAAEVACAHHEIGNGITTLLAMGVAERLGVPVERVRVELGDTTLPAAGLSGGSSTTTSLMSALALGCEQLRERLAQEATAPGRPLAGCNPDGLRLAGGRLTAPGGGALPLAEAVALIGADGVETLAAFVPPGSAPDALDVLRAGHIGLSTGGDSLKWAFGAQFAEVHVHAETGEIRVARLTGAFAAGRILNPLTSRSQLLGGMIWGLGSALLEETVLDGGAYRNPDLAEYLVPTAMDTGAVEALLVPDPDEAVNPLGVKGLGELGIIGVNAAIANAVYHATGRRIRRLPIRIEDML</sequence>
<organism evidence="5 6">
    <name type="scientific">Methylorubrum populi</name>
    <dbReference type="NCBI Taxonomy" id="223967"/>
    <lineage>
        <taxon>Bacteria</taxon>
        <taxon>Pseudomonadati</taxon>
        <taxon>Pseudomonadota</taxon>
        <taxon>Alphaproteobacteria</taxon>
        <taxon>Hyphomicrobiales</taxon>
        <taxon>Methylobacteriaceae</taxon>
        <taxon>Methylorubrum</taxon>
    </lineage>
</organism>
<dbReference type="GO" id="GO:0005506">
    <property type="term" value="F:iron ion binding"/>
    <property type="evidence" value="ECO:0007669"/>
    <property type="project" value="InterPro"/>
</dbReference>
<dbReference type="AlphaFoldDB" id="A0A160PB43"/>
<dbReference type="InterPro" id="IPR036856">
    <property type="entry name" value="Ald_Oxase/Xan_DH_a/b_sf"/>
</dbReference>
<dbReference type="Gene3D" id="3.30.365.10">
    <property type="entry name" value="Aldehyde oxidase/xanthine dehydrogenase, molybdopterin binding domain"/>
    <property type="match status" value="4"/>
</dbReference>
<dbReference type="SMART" id="SM01008">
    <property type="entry name" value="Ald_Xan_dh_C"/>
    <property type="match status" value="1"/>
</dbReference>
<dbReference type="EMBL" id="AP014809">
    <property type="protein sequence ID" value="BAU90009.1"/>
    <property type="molecule type" value="Genomic_DNA"/>
</dbReference>
<dbReference type="InterPro" id="IPR037165">
    <property type="entry name" value="AldOxase/xan_DH_Mopterin-bd_sf"/>
</dbReference>
<dbReference type="Pfam" id="PF02738">
    <property type="entry name" value="MoCoBD_1"/>
    <property type="match status" value="1"/>
</dbReference>
<dbReference type="Pfam" id="PF01315">
    <property type="entry name" value="Ald_Xan_dh_C"/>
    <property type="match status" value="1"/>
</dbReference>
<dbReference type="InterPro" id="IPR046867">
    <property type="entry name" value="AldOxase/xan_DH_MoCoBD2"/>
</dbReference>